<dbReference type="EMBL" id="MU005766">
    <property type="protein sequence ID" value="KAF2712205.1"/>
    <property type="molecule type" value="Genomic_DNA"/>
</dbReference>
<dbReference type="AlphaFoldDB" id="A0A6G1KI30"/>
<accession>A0A6G1KI30</accession>
<protein>
    <submittedName>
        <fullName evidence="2">Uncharacterized protein</fullName>
    </submittedName>
</protein>
<sequence length="246" mass="27562">MLPSYDNLRRLLVGTKADGLPVTMRCFIDDDGSAIVAKFYNGRFATPYGPELVYRIHDSLQPAGESIEEQATAMRCAWLKKFVFVGQDAQAELAFDDETKRMRLAYTCHGKEIWMSWFLRKKDGELTYAATYWSSPTSKELSDKPKAIEDGIDLNTLVREIQLRGLYDWKSAALNMLATRYNIEEPPAPLAEDKDVTITGSKRALSGVNGHQRGTAKKPRMKEEQLGEESQSSMGTPTPNGSVLSR</sequence>
<name>A0A6G1KI30_9PLEO</name>
<gene>
    <name evidence="2" type="ORF">K504DRAFT_521563</name>
</gene>
<proteinExistence type="predicted"/>
<feature type="region of interest" description="Disordered" evidence="1">
    <location>
        <begin position="192"/>
        <end position="246"/>
    </location>
</feature>
<evidence type="ECO:0000256" key="1">
    <source>
        <dbReference type="SAM" id="MobiDB-lite"/>
    </source>
</evidence>
<dbReference type="Proteomes" id="UP000799428">
    <property type="component" value="Unassembled WGS sequence"/>
</dbReference>
<reference evidence="2" key="1">
    <citation type="journal article" date="2020" name="Stud. Mycol.">
        <title>101 Dothideomycetes genomes: a test case for predicting lifestyles and emergence of pathogens.</title>
        <authorList>
            <person name="Haridas S."/>
            <person name="Albert R."/>
            <person name="Binder M."/>
            <person name="Bloem J."/>
            <person name="Labutti K."/>
            <person name="Salamov A."/>
            <person name="Andreopoulos B."/>
            <person name="Baker S."/>
            <person name="Barry K."/>
            <person name="Bills G."/>
            <person name="Bluhm B."/>
            <person name="Cannon C."/>
            <person name="Castanera R."/>
            <person name="Culley D."/>
            <person name="Daum C."/>
            <person name="Ezra D."/>
            <person name="Gonzalez J."/>
            <person name="Henrissat B."/>
            <person name="Kuo A."/>
            <person name="Liang C."/>
            <person name="Lipzen A."/>
            <person name="Lutzoni F."/>
            <person name="Magnuson J."/>
            <person name="Mondo S."/>
            <person name="Nolan M."/>
            <person name="Ohm R."/>
            <person name="Pangilinan J."/>
            <person name="Park H.-J."/>
            <person name="Ramirez L."/>
            <person name="Alfaro M."/>
            <person name="Sun H."/>
            <person name="Tritt A."/>
            <person name="Yoshinaga Y."/>
            <person name="Zwiers L.-H."/>
            <person name="Turgeon B."/>
            <person name="Goodwin S."/>
            <person name="Spatafora J."/>
            <person name="Crous P."/>
            <person name="Grigoriev I."/>
        </authorList>
    </citation>
    <scope>NUCLEOTIDE SEQUENCE</scope>
    <source>
        <strain evidence="2">CBS 279.74</strain>
    </source>
</reference>
<dbReference type="OrthoDB" id="10403976at2759"/>
<organism evidence="2 3">
    <name type="scientific">Pleomassaria siparia CBS 279.74</name>
    <dbReference type="NCBI Taxonomy" id="1314801"/>
    <lineage>
        <taxon>Eukaryota</taxon>
        <taxon>Fungi</taxon>
        <taxon>Dikarya</taxon>
        <taxon>Ascomycota</taxon>
        <taxon>Pezizomycotina</taxon>
        <taxon>Dothideomycetes</taxon>
        <taxon>Pleosporomycetidae</taxon>
        <taxon>Pleosporales</taxon>
        <taxon>Pleomassariaceae</taxon>
        <taxon>Pleomassaria</taxon>
    </lineage>
</organism>
<feature type="compositionally biased region" description="Polar residues" evidence="1">
    <location>
        <begin position="228"/>
        <end position="246"/>
    </location>
</feature>
<keyword evidence="3" id="KW-1185">Reference proteome</keyword>
<evidence type="ECO:0000313" key="2">
    <source>
        <dbReference type="EMBL" id="KAF2712205.1"/>
    </source>
</evidence>
<evidence type="ECO:0000313" key="3">
    <source>
        <dbReference type="Proteomes" id="UP000799428"/>
    </source>
</evidence>